<dbReference type="Pfam" id="PF03958">
    <property type="entry name" value="Secretin_N"/>
    <property type="match status" value="1"/>
</dbReference>
<gene>
    <name evidence="3" type="ORF">SAMN05216580_2912</name>
</gene>
<dbReference type="EMBL" id="LT629780">
    <property type="protein sequence ID" value="SDU42020.1"/>
    <property type="molecule type" value="Genomic_DNA"/>
</dbReference>
<dbReference type="InterPro" id="IPR005644">
    <property type="entry name" value="NolW-like"/>
</dbReference>
<protein>
    <submittedName>
        <fullName evidence="3">Type II/III secretion system short domain-containing protein</fullName>
    </submittedName>
</protein>
<dbReference type="InterPro" id="IPR038591">
    <property type="entry name" value="NolW-like_sf"/>
</dbReference>
<evidence type="ECO:0000256" key="1">
    <source>
        <dbReference type="SAM" id="SignalP"/>
    </source>
</evidence>
<name>A0A1H2ICW9_9GAMM</name>
<feature type="signal peptide" evidence="1">
    <location>
        <begin position="1"/>
        <end position="20"/>
    </location>
</feature>
<feature type="chain" id="PRO_5009276514" evidence="1">
    <location>
        <begin position="21"/>
        <end position="259"/>
    </location>
</feature>
<accession>A0A1H2ICW9</accession>
<keyword evidence="4" id="KW-1185">Reference proteome</keyword>
<proteinExistence type="predicted"/>
<dbReference type="AlphaFoldDB" id="A0A1H2ICW9"/>
<dbReference type="RefSeq" id="WP_090215899.1">
    <property type="nucleotide sequence ID" value="NZ_LT629780.1"/>
</dbReference>
<keyword evidence="1" id="KW-0732">Signal</keyword>
<organism evidence="3 4">
    <name type="scientific">Geopseudomonas guangdongensis</name>
    <dbReference type="NCBI Taxonomy" id="1245526"/>
    <lineage>
        <taxon>Bacteria</taxon>
        <taxon>Pseudomonadati</taxon>
        <taxon>Pseudomonadota</taxon>
        <taxon>Gammaproteobacteria</taxon>
        <taxon>Pseudomonadales</taxon>
        <taxon>Pseudomonadaceae</taxon>
        <taxon>Geopseudomonas</taxon>
    </lineage>
</organism>
<reference evidence="4" key="1">
    <citation type="submission" date="2016-10" db="EMBL/GenBank/DDBJ databases">
        <authorList>
            <person name="Varghese N."/>
            <person name="Submissions S."/>
        </authorList>
    </citation>
    <scope>NUCLEOTIDE SEQUENCE [LARGE SCALE GENOMIC DNA]</scope>
    <source>
        <strain evidence="4">CCTCC 2012022</strain>
    </source>
</reference>
<evidence type="ECO:0000259" key="2">
    <source>
        <dbReference type="Pfam" id="PF03958"/>
    </source>
</evidence>
<dbReference type="STRING" id="1245526.SAMN05216580_2912"/>
<dbReference type="Gene3D" id="3.30.1370.120">
    <property type="match status" value="1"/>
</dbReference>
<sequence>MFTRPLASLCILLCAASLQAEPRLDILTLQHRSADELLPLLQPLLEADERIAADGQQLLLRAEPARLDELRSLLEQLDVAPRRLLISVDSRRQEQGEQRGYRLDAQAGRDPQAELRVQRFGTRDNAASLQQIQTLEGYPARILIGRSLPVERQARDAYGHPYRYTEQREQQQGFQAIASVRGERVSVRLYSLQDDLARGSDGSYTNRQSDTLLSGRLGEWIEVAGIRAASADPGAEVRSRRYDSAAEGLSLRLKIELLE</sequence>
<dbReference type="Proteomes" id="UP000243063">
    <property type="component" value="Chromosome I"/>
</dbReference>
<evidence type="ECO:0000313" key="3">
    <source>
        <dbReference type="EMBL" id="SDU42020.1"/>
    </source>
</evidence>
<dbReference type="OrthoDB" id="5608150at2"/>
<feature type="domain" description="NolW-like" evidence="2">
    <location>
        <begin position="26"/>
        <end position="82"/>
    </location>
</feature>
<evidence type="ECO:0000313" key="4">
    <source>
        <dbReference type="Proteomes" id="UP000243063"/>
    </source>
</evidence>